<dbReference type="Proteomes" id="UP000626109">
    <property type="component" value="Unassembled WGS sequence"/>
</dbReference>
<organism evidence="2 3">
    <name type="scientific">Polarella glacialis</name>
    <name type="common">Dinoflagellate</name>
    <dbReference type="NCBI Taxonomy" id="89957"/>
    <lineage>
        <taxon>Eukaryota</taxon>
        <taxon>Sar</taxon>
        <taxon>Alveolata</taxon>
        <taxon>Dinophyceae</taxon>
        <taxon>Suessiales</taxon>
        <taxon>Suessiaceae</taxon>
        <taxon>Polarella</taxon>
    </lineage>
</organism>
<dbReference type="AlphaFoldDB" id="A0A813IFU5"/>
<feature type="region of interest" description="Disordered" evidence="1">
    <location>
        <begin position="1"/>
        <end position="83"/>
    </location>
</feature>
<proteinExistence type="predicted"/>
<sequence length="100" mass="10690">MQASGQPPARLGVARDAEPEWTSHSSQNQASVPHSTMSMVPGAQPGVVNGSFRPVLTRQAVGSWKSPPGQTPQRRTTTLQCQISLSRRRLAAWRSSASPG</sequence>
<protein>
    <submittedName>
        <fullName evidence="2">Uncharacterized protein</fullName>
    </submittedName>
</protein>
<reference evidence="2" key="1">
    <citation type="submission" date="2021-02" db="EMBL/GenBank/DDBJ databases">
        <authorList>
            <person name="Dougan E. K."/>
            <person name="Rhodes N."/>
            <person name="Thang M."/>
            <person name="Chan C."/>
        </authorList>
    </citation>
    <scope>NUCLEOTIDE SEQUENCE</scope>
</reference>
<gene>
    <name evidence="2" type="ORF">PGLA2088_LOCUS7791</name>
</gene>
<dbReference type="EMBL" id="CAJNNW010008236">
    <property type="protein sequence ID" value="CAE8649852.1"/>
    <property type="molecule type" value="Genomic_DNA"/>
</dbReference>
<evidence type="ECO:0000313" key="3">
    <source>
        <dbReference type="Proteomes" id="UP000626109"/>
    </source>
</evidence>
<accession>A0A813IFU5</accession>
<evidence type="ECO:0000313" key="2">
    <source>
        <dbReference type="EMBL" id="CAE8649852.1"/>
    </source>
</evidence>
<feature type="compositionally biased region" description="Polar residues" evidence="1">
    <location>
        <begin position="22"/>
        <end position="38"/>
    </location>
</feature>
<name>A0A813IFU5_POLGL</name>
<comment type="caution">
    <text evidence="2">The sequence shown here is derived from an EMBL/GenBank/DDBJ whole genome shotgun (WGS) entry which is preliminary data.</text>
</comment>
<feature type="compositionally biased region" description="Low complexity" evidence="1">
    <location>
        <begin position="67"/>
        <end position="83"/>
    </location>
</feature>
<feature type="non-terminal residue" evidence="2">
    <location>
        <position position="1"/>
    </location>
</feature>
<evidence type="ECO:0000256" key="1">
    <source>
        <dbReference type="SAM" id="MobiDB-lite"/>
    </source>
</evidence>